<dbReference type="PANTHER" id="PTHR43161:SF9">
    <property type="entry name" value="SORBITOL DEHYDROGENASE"/>
    <property type="match status" value="1"/>
</dbReference>
<gene>
    <name evidence="7" type="primary">SORD_1</name>
    <name evidence="7" type="ORF">AVEN_186483_1</name>
</gene>
<evidence type="ECO:0000256" key="4">
    <source>
        <dbReference type="ARBA" id="ARBA00022833"/>
    </source>
</evidence>
<dbReference type="AlphaFoldDB" id="A0A4Y2X097"/>
<evidence type="ECO:0000259" key="6">
    <source>
        <dbReference type="Pfam" id="PF00107"/>
    </source>
</evidence>
<evidence type="ECO:0000256" key="3">
    <source>
        <dbReference type="ARBA" id="ARBA00022723"/>
    </source>
</evidence>
<reference evidence="7 8" key="1">
    <citation type="journal article" date="2019" name="Sci. Rep.">
        <title>Orb-weaving spider Araneus ventricosus genome elucidates the spidroin gene catalogue.</title>
        <authorList>
            <person name="Kono N."/>
            <person name="Nakamura H."/>
            <person name="Ohtoshi R."/>
            <person name="Moran D.A.P."/>
            <person name="Shinohara A."/>
            <person name="Yoshida Y."/>
            <person name="Fujiwara M."/>
            <person name="Mori M."/>
            <person name="Tomita M."/>
            <person name="Arakawa K."/>
        </authorList>
    </citation>
    <scope>NUCLEOTIDE SEQUENCE [LARGE SCALE GENOMIC DNA]</scope>
</reference>
<keyword evidence="3" id="KW-0479">Metal-binding</keyword>
<dbReference type="GO" id="GO:0003939">
    <property type="term" value="F:L-iditol 2-dehydrogenase (NAD+) activity"/>
    <property type="evidence" value="ECO:0007669"/>
    <property type="project" value="TreeGrafter"/>
</dbReference>
<dbReference type="OrthoDB" id="1879366at2759"/>
<dbReference type="Gene3D" id="3.40.50.720">
    <property type="entry name" value="NAD(P)-binding Rossmann-like Domain"/>
    <property type="match status" value="1"/>
</dbReference>
<comment type="caution">
    <text evidence="7">The sequence shown here is derived from an EMBL/GenBank/DDBJ whole genome shotgun (WGS) entry which is preliminary data.</text>
</comment>
<dbReference type="InterPro" id="IPR013149">
    <property type="entry name" value="ADH-like_C"/>
</dbReference>
<evidence type="ECO:0000256" key="2">
    <source>
        <dbReference type="ARBA" id="ARBA00008072"/>
    </source>
</evidence>
<dbReference type="InterPro" id="IPR036291">
    <property type="entry name" value="NAD(P)-bd_dom_sf"/>
</dbReference>
<dbReference type="GO" id="GO:0046872">
    <property type="term" value="F:metal ion binding"/>
    <property type="evidence" value="ECO:0007669"/>
    <property type="project" value="UniProtKB-KW"/>
</dbReference>
<dbReference type="Gene3D" id="3.90.180.10">
    <property type="entry name" value="Medium-chain alcohol dehydrogenases, catalytic domain"/>
    <property type="match status" value="1"/>
</dbReference>
<evidence type="ECO:0000313" key="8">
    <source>
        <dbReference type="Proteomes" id="UP000499080"/>
    </source>
</evidence>
<comment type="cofactor">
    <cofactor evidence="1">
        <name>Zn(2+)</name>
        <dbReference type="ChEBI" id="CHEBI:29105"/>
    </cofactor>
</comment>
<dbReference type="GO" id="GO:0006062">
    <property type="term" value="P:sorbitol catabolic process"/>
    <property type="evidence" value="ECO:0007669"/>
    <property type="project" value="TreeGrafter"/>
</dbReference>
<accession>A0A4Y2X097</accession>
<protein>
    <submittedName>
        <fullName evidence="7">Sorbitol dehydrogenase</fullName>
    </submittedName>
</protein>
<dbReference type="PANTHER" id="PTHR43161">
    <property type="entry name" value="SORBITOL DEHYDROGENASE"/>
    <property type="match status" value="1"/>
</dbReference>
<sequence length="155" mass="16572">MTLTDIAESRLEVAKKIGATNQLNVKDMDPKTAMTQIISKLGGCPDITLECSGAESSVRLAIFITKSGGVVVCVGLGSPEMKIPIIEASVREVDIKGVFRYHNCFPIALELVSSGAIDVKPLISHHFSLEEIQKAFETVMSSTSGAIKVLIHSSN</sequence>
<dbReference type="EMBL" id="BGPR01068615">
    <property type="protein sequence ID" value="GBO42496.1"/>
    <property type="molecule type" value="Genomic_DNA"/>
</dbReference>
<keyword evidence="4" id="KW-0862">Zinc</keyword>
<feature type="domain" description="Alcohol dehydrogenase-like C-terminal" evidence="6">
    <location>
        <begin position="3"/>
        <end position="113"/>
    </location>
</feature>
<name>A0A4Y2X097_ARAVE</name>
<evidence type="ECO:0000313" key="7">
    <source>
        <dbReference type="EMBL" id="GBO42496.1"/>
    </source>
</evidence>
<evidence type="ECO:0000256" key="5">
    <source>
        <dbReference type="ARBA" id="ARBA00023002"/>
    </source>
</evidence>
<comment type="similarity">
    <text evidence="2">Belongs to the zinc-containing alcohol dehydrogenase family.</text>
</comment>
<keyword evidence="5" id="KW-0560">Oxidoreductase</keyword>
<evidence type="ECO:0000256" key="1">
    <source>
        <dbReference type="ARBA" id="ARBA00001947"/>
    </source>
</evidence>
<dbReference type="Pfam" id="PF00107">
    <property type="entry name" value="ADH_zinc_N"/>
    <property type="match status" value="1"/>
</dbReference>
<dbReference type="Proteomes" id="UP000499080">
    <property type="component" value="Unassembled WGS sequence"/>
</dbReference>
<organism evidence="7 8">
    <name type="scientific">Araneus ventricosus</name>
    <name type="common">Orbweaver spider</name>
    <name type="synonym">Epeira ventricosa</name>
    <dbReference type="NCBI Taxonomy" id="182803"/>
    <lineage>
        <taxon>Eukaryota</taxon>
        <taxon>Metazoa</taxon>
        <taxon>Ecdysozoa</taxon>
        <taxon>Arthropoda</taxon>
        <taxon>Chelicerata</taxon>
        <taxon>Arachnida</taxon>
        <taxon>Araneae</taxon>
        <taxon>Araneomorphae</taxon>
        <taxon>Entelegynae</taxon>
        <taxon>Araneoidea</taxon>
        <taxon>Araneidae</taxon>
        <taxon>Araneus</taxon>
    </lineage>
</organism>
<proteinExistence type="inferred from homology"/>
<dbReference type="SUPFAM" id="SSF51735">
    <property type="entry name" value="NAD(P)-binding Rossmann-fold domains"/>
    <property type="match status" value="1"/>
</dbReference>
<keyword evidence="8" id="KW-1185">Reference proteome</keyword>